<proteinExistence type="inferred from homology"/>
<dbReference type="AlphaFoldDB" id="A0A6S7JUD1"/>
<dbReference type="GO" id="GO:0006355">
    <property type="term" value="P:regulation of DNA-templated transcription"/>
    <property type="evidence" value="ECO:0007669"/>
    <property type="project" value="InterPro"/>
</dbReference>
<dbReference type="OrthoDB" id="5834362at2759"/>
<dbReference type="GO" id="GO:0070176">
    <property type="term" value="C:DRM complex"/>
    <property type="evidence" value="ECO:0007669"/>
    <property type="project" value="InterPro"/>
</dbReference>
<sequence length="122" mass="13696">MARKLTSPSSELDPSLLSFERLDRSSPDLWPDQMPGVSDFAELRSSPYPGSTGETKLSTGFSDGDMDLLQEFGSLTTAQLMEKVRGLQNLAYQLGLEEAREMTRGKFLNILQKSQRNTRQKH</sequence>
<evidence type="ECO:0000313" key="2">
    <source>
        <dbReference type="EMBL" id="CAB4019741.1"/>
    </source>
</evidence>
<comment type="caution">
    <text evidence="2">The sequence shown here is derived from an EMBL/GenBank/DDBJ whole genome shotgun (WGS) entry which is preliminary data.</text>
</comment>
<evidence type="ECO:0000256" key="1">
    <source>
        <dbReference type="ARBA" id="ARBA00005456"/>
    </source>
</evidence>
<keyword evidence="3" id="KW-1185">Reference proteome</keyword>
<name>A0A6S7JUD1_PARCT</name>
<protein>
    <submittedName>
        <fullName evidence="2">Lin-52 homolog</fullName>
    </submittedName>
</protein>
<reference evidence="2" key="1">
    <citation type="submission" date="2020-04" db="EMBL/GenBank/DDBJ databases">
        <authorList>
            <person name="Alioto T."/>
            <person name="Alioto T."/>
            <person name="Gomez Garrido J."/>
        </authorList>
    </citation>
    <scope>NUCLEOTIDE SEQUENCE</scope>
    <source>
        <strain evidence="2">A484AB</strain>
    </source>
</reference>
<comment type="similarity">
    <text evidence="1">Belongs to the lin-52 family.</text>
</comment>
<evidence type="ECO:0000313" key="3">
    <source>
        <dbReference type="Proteomes" id="UP001152795"/>
    </source>
</evidence>
<dbReference type="Proteomes" id="UP001152795">
    <property type="component" value="Unassembled WGS sequence"/>
</dbReference>
<dbReference type="PANTHER" id="PTHR31489">
    <property type="entry name" value="LIN52 FAMILY MEMBER"/>
    <property type="match status" value="1"/>
</dbReference>
<dbReference type="Pfam" id="PF10044">
    <property type="entry name" value="LIN52"/>
    <property type="match status" value="1"/>
</dbReference>
<gene>
    <name evidence="2" type="ORF">PACLA_8A074494</name>
</gene>
<dbReference type="InterPro" id="IPR018737">
    <property type="entry name" value="DREAM_LIN52"/>
</dbReference>
<organism evidence="2 3">
    <name type="scientific">Paramuricea clavata</name>
    <name type="common">Red gorgonian</name>
    <name type="synonym">Violescent sea-whip</name>
    <dbReference type="NCBI Taxonomy" id="317549"/>
    <lineage>
        <taxon>Eukaryota</taxon>
        <taxon>Metazoa</taxon>
        <taxon>Cnidaria</taxon>
        <taxon>Anthozoa</taxon>
        <taxon>Octocorallia</taxon>
        <taxon>Malacalcyonacea</taxon>
        <taxon>Plexauridae</taxon>
        <taxon>Paramuricea</taxon>
    </lineage>
</organism>
<dbReference type="PANTHER" id="PTHR31489:SF2">
    <property type="entry name" value="PROTEIN LIN-52 HOMOLOG"/>
    <property type="match status" value="1"/>
</dbReference>
<dbReference type="EMBL" id="CACRXK020010607">
    <property type="protein sequence ID" value="CAB4019741.1"/>
    <property type="molecule type" value="Genomic_DNA"/>
</dbReference>
<accession>A0A6S7JUD1</accession>